<dbReference type="CDD" id="cd06171">
    <property type="entry name" value="Sigma70_r4"/>
    <property type="match status" value="1"/>
</dbReference>
<evidence type="ECO:0000259" key="8">
    <source>
        <dbReference type="Pfam" id="PF08281"/>
    </source>
</evidence>
<proteinExistence type="inferred from homology"/>
<comment type="similarity">
    <text evidence="1 6">Belongs to the sigma-70 factor family. ECF subfamily.</text>
</comment>
<dbReference type="SUPFAM" id="SSF88946">
    <property type="entry name" value="Sigma2 domain of RNA polymerase sigma factors"/>
    <property type="match status" value="1"/>
</dbReference>
<dbReference type="InterPro" id="IPR013325">
    <property type="entry name" value="RNA_pol_sigma_r2"/>
</dbReference>
<evidence type="ECO:0000256" key="5">
    <source>
        <dbReference type="ARBA" id="ARBA00023163"/>
    </source>
</evidence>
<keyword evidence="2 6" id="KW-0805">Transcription regulation</keyword>
<evidence type="ECO:0000256" key="4">
    <source>
        <dbReference type="ARBA" id="ARBA00023125"/>
    </source>
</evidence>
<dbReference type="EMBL" id="CP002345">
    <property type="protein sequence ID" value="ADQ80250.1"/>
    <property type="molecule type" value="Genomic_DNA"/>
</dbReference>
<dbReference type="InterPro" id="IPR039425">
    <property type="entry name" value="RNA_pol_sigma-70-like"/>
</dbReference>
<dbReference type="KEGG" id="ppn:Palpr_2114"/>
<protein>
    <recommendedName>
        <fullName evidence="6">RNA polymerase sigma factor</fullName>
    </recommendedName>
</protein>
<dbReference type="Pfam" id="PF08281">
    <property type="entry name" value="Sigma70_r4_2"/>
    <property type="match status" value="1"/>
</dbReference>
<evidence type="ECO:0000256" key="2">
    <source>
        <dbReference type="ARBA" id="ARBA00023015"/>
    </source>
</evidence>
<dbReference type="PROSITE" id="PS01063">
    <property type="entry name" value="SIGMA70_ECF"/>
    <property type="match status" value="1"/>
</dbReference>
<dbReference type="STRING" id="694427.Palpr_2114"/>
<keyword evidence="4 6" id="KW-0238">DNA-binding</keyword>
<dbReference type="HOGENOM" id="CLU_047691_3_0_10"/>
<dbReference type="NCBIfam" id="TIGR02937">
    <property type="entry name" value="sigma70-ECF"/>
    <property type="match status" value="1"/>
</dbReference>
<dbReference type="GO" id="GO:0006352">
    <property type="term" value="P:DNA-templated transcription initiation"/>
    <property type="evidence" value="ECO:0007669"/>
    <property type="project" value="InterPro"/>
</dbReference>
<reference key="1">
    <citation type="submission" date="2010-11" db="EMBL/GenBank/DDBJ databases">
        <title>The complete genome of Paludibacter propionicigenes DSM 17365.</title>
        <authorList>
            <consortium name="US DOE Joint Genome Institute (JGI-PGF)"/>
            <person name="Lucas S."/>
            <person name="Copeland A."/>
            <person name="Lapidus A."/>
            <person name="Bruce D."/>
            <person name="Goodwin L."/>
            <person name="Pitluck S."/>
            <person name="Kyrpides N."/>
            <person name="Mavromatis K."/>
            <person name="Ivanova N."/>
            <person name="Munk A.C."/>
            <person name="Brettin T."/>
            <person name="Detter J.C."/>
            <person name="Han C."/>
            <person name="Tapia R."/>
            <person name="Land M."/>
            <person name="Hauser L."/>
            <person name="Markowitz V."/>
            <person name="Cheng J.-F."/>
            <person name="Hugenholtz P."/>
            <person name="Woyke T."/>
            <person name="Wu D."/>
            <person name="Gronow S."/>
            <person name="Wellnitz S."/>
            <person name="Brambilla E."/>
            <person name="Klenk H.-P."/>
            <person name="Eisen J.A."/>
        </authorList>
    </citation>
    <scope>NUCLEOTIDE SEQUENCE</scope>
    <source>
        <strain>WB4</strain>
    </source>
</reference>
<feature type="domain" description="RNA polymerase sigma factor 70 region 4 type 2" evidence="8">
    <location>
        <begin position="129"/>
        <end position="181"/>
    </location>
</feature>
<keyword evidence="10" id="KW-1185">Reference proteome</keyword>
<sequence length="194" mass="22746">MRLIQYMNNQDEINYIVRILAGETNLYSHFVNSYSNSIYSLIVRIVQTNEDAEELTQDSFLKAFKKLDSFKGDCSFSTWLFRIAYNTAISATRKRKMEFPMVDEVMMESVPDEAIETFFDGDENEIRLQKLEEAITKLNVEEKTLITLFYTEDKSVAELARVLDLTPENVKVKLHRVRKKLYVLMTKGNENEQR</sequence>
<feature type="domain" description="RNA polymerase sigma-70 region 2" evidence="7">
    <location>
        <begin position="31"/>
        <end position="96"/>
    </location>
</feature>
<dbReference type="eggNOG" id="COG1595">
    <property type="taxonomic scope" value="Bacteria"/>
</dbReference>
<dbReference type="Gene3D" id="1.10.10.10">
    <property type="entry name" value="Winged helix-like DNA-binding domain superfamily/Winged helix DNA-binding domain"/>
    <property type="match status" value="1"/>
</dbReference>
<evidence type="ECO:0000259" key="7">
    <source>
        <dbReference type="Pfam" id="PF04542"/>
    </source>
</evidence>
<dbReference type="InterPro" id="IPR036388">
    <property type="entry name" value="WH-like_DNA-bd_sf"/>
</dbReference>
<gene>
    <name evidence="9" type="ordered locus">Palpr_2114</name>
</gene>
<dbReference type="SUPFAM" id="SSF88659">
    <property type="entry name" value="Sigma3 and sigma4 domains of RNA polymerase sigma factors"/>
    <property type="match status" value="1"/>
</dbReference>
<dbReference type="InterPro" id="IPR014284">
    <property type="entry name" value="RNA_pol_sigma-70_dom"/>
</dbReference>
<evidence type="ECO:0000256" key="6">
    <source>
        <dbReference type="RuleBase" id="RU000716"/>
    </source>
</evidence>
<dbReference type="InterPro" id="IPR013249">
    <property type="entry name" value="RNA_pol_sigma70_r4_t2"/>
</dbReference>
<organism evidence="9 10">
    <name type="scientific">Paludibacter propionicigenes (strain DSM 17365 / JCM 13257 / WB4)</name>
    <dbReference type="NCBI Taxonomy" id="694427"/>
    <lineage>
        <taxon>Bacteria</taxon>
        <taxon>Pseudomonadati</taxon>
        <taxon>Bacteroidota</taxon>
        <taxon>Bacteroidia</taxon>
        <taxon>Bacteroidales</taxon>
        <taxon>Paludibacteraceae</taxon>
        <taxon>Paludibacter</taxon>
    </lineage>
</organism>
<reference evidence="9 10" key="2">
    <citation type="journal article" date="2011" name="Stand. Genomic Sci.">
        <title>Complete genome sequence of Paludibacter propionicigenes type strain (WB4).</title>
        <authorList>
            <person name="Gronow S."/>
            <person name="Munk C."/>
            <person name="Lapidus A."/>
            <person name="Nolan M."/>
            <person name="Lucas S."/>
            <person name="Hammon N."/>
            <person name="Deshpande S."/>
            <person name="Cheng J.F."/>
            <person name="Tapia R."/>
            <person name="Han C."/>
            <person name="Goodwin L."/>
            <person name="Pitluck S."/>
            <person name="Liolios K."/>
            <person name="Ivanova N."/>
            <person name="Mavromatis K."/>
            <person name="Mikhailova N."/>
            <person name="Pati A."/>
            <person name="Chen A."/>
            <person name="Palaniappan K."/>
            <person name="Land M."/>
            <person name="Hauser L."/>
            <person name="Chang Y.J."/>
            <person name="Jeffries C.D."/>
            <person name="Brambilla E."/>
            <person name="Rohde M."/>
            <person name="Goker M."/>
            <person name="Detter J.C."/>
            <person name="Woyke T."/>
            <person name="Bristow J."/>
            <person name="Eisen J.A."/>
            <person name="Markowitz V."/>
            <person name="Hugenholtz P."/>
            <person name="Kyrpides N.C."/>
            <person name="Klenk H.P."/>
        </authorList>
    </citation>
    <scope>NUCLEOTIDE SEQUENCE [LARGE SCALE GENOMIC DNA]</scope>
    <source>
        <strain evidence="10">DSM 17365 / JCM 13257 / WB4</strain>
    </source>
</reference>
<dbReference type="Proteomes" id="UP000008718">
    <property type="component" value="Chromosome"/>
</dbReference>
<dbReference type="Gene3D" id="1.10.1740.10">
    <property type="match status" value="1"/>
</dbReference>
<dbReference type="InterPro" id="IPR013324">
    <property type="entry name" value="RNA_pol_sigma_r3/r4-like"/>
</dbReference>
<evidence type="ECO:0000256" key="1">
    <source>
        <dbReference type="ARBA" id="ARBA00010641"/>
    </source>
</evidence>
<dbReference type="GO" id="GO:0003677">
    <property type="term" value="F:DNA binding"/>
    <property type="evidence" value="ECO:0007669"/>
    <property type="project" value="UniProtKB-KW"/>
</dbReference>
<evidence type="ECO:0000313" key="9">
    <source>
        <dbReference type="EMBL" id="ADQ80250.1"/>
    </source>
</evidence>
<keyword evidence="3 6" id="KW-0731">Sigma factor</keyword>
<dbReference type="AlphaFoldDB" id="E4T6A6"/>
<name>E4T6A6_PALPW</name>
<dbReference type="InterPro" id="IPR000838">
    <property type="entry name" value="RNA_pol_sigma70_ECF_CS"/>
</dbReference>
<dbReference type="InterPro" id="IPR007627">
    <property type="entry name" value="RNA_pol_sigma70_r2"/>
</dbReference>
<evidence type="ECO:0000256" key="3">
    <source>
        <dbReference type="ARBA" id="ARBA00023082"/>
    </source>
</evidence>
<keyword evidence="5 6" id="KW-0804">Transcription</keyword>
<dbReference type="GO" id="GO:0016987">
    <property type="term" value="F:sigma factor activity"/>
    <property type="evidence" value="ECO:0007669"/>
    <property type="project" value="UniProtKB-KW"/>
</dbReference>
<dbReference type="Pfam" id="PF04542">
    <property type="entry name" value="Sigma70_r2"/>
    <property type="match status" value="1"/>
</dbReference>
<evidence type="ECO:0000313" key="10">
    <source>
        <dbReference type="Proteomes" id="UP000008718"/>
    </source>
</evidence>
<accession>E4T6A6</accession>
<dbReference type="PANTHER" id="PTHR43133">
    <property type="entry name" value="RNA POLYMERASE ECF-TYPE SIGMA FACTO"/>
    <property type="match status" value="1"/>
</dbReference>
<dbReference type="PANTHER" id="PTHR43133:SF45">
    <property type="entry name" value="RNA POLYMERASE ECF-TYPE SIGMA FACTOR"/>
    <property type="match status" value="1"/>
</dbReference>